<feature type="domain" description="TonB-dependent receptor-like beta-barrel" evidence="18">
    <location>
        <begin position="373"/>
        <end position="776"/>
    </location>
</feature>
<dbReference type="InterPro" id="IPR010105">
    <property type="entry name" value="TonB_sidphr_rcpt"/>
</dbReference>
<dbReference type="PROSITE" id="PS01156">
    <property type="entry name" value="TONB_DEPENDENT_REC_2"/>
    <property type="match status" value="1"/>
</dbReference>
<sequence>MISRYVTMPGGHMRQVQPDQSAVLDNGHFAQATLSCRAELVRGAAAGGRSARESSQAVACPRGSRIAQQARQATKPSLKLEVRSAPERPHSRSIVQPTLSGGLFACTVALALPAAAFAQDAPPDEIIVTGVADRQLLLDVRTETGSRLGLTARETPAIVDILSERQIREFGARTNVEALNRAPGVTSSVPATSPGAPTMRGFSGGSVGLLYDGVRVATPGIFSRASDSWLYERIEILKGPASVLYGEGALAGAINLVPKKPRIGETTVSALASYGSFDTLRLAGDVNLPVSDGIAVRGVASYGRTSGFVDDTDAEFLGASLALALRPTDRLTVDLAIDYSEDAYNTADLGTPLLPANVARDPSKAATGSGGLVIDRALRKTNFNVTDAVLDSDTLWLRSRVRYEFSDRLSFTNELSRYHSDRHFINAEMYSYNAAKGLVDRTTGIVTHDIDYLVERPALIGDLSIFGLRDRFTIGAEFSNLEFATRRYFGTTTSVDPVAPARGTFPGGAGAALPPPNSSAQVKVASIFGENALNLTPKWLLVGGARYDWIDFSRHIAPATDFKRDYGALSWRVGTVYDILPKTQIFAQYSKAIVPVGNFLLLSFANAQFDLTRGRSVEAGIKSSFWNDRIDVTLAAYHIAQDDIVTRDPSDPRLSIQGGKQSSRGVELSLSAAVTRQLRVDANWTRLDARYDELIEAGGVSREGKTPPRIPETVANLFAFYNFEGLPLTLSAGLRHAGRFYTDAANSVRARGYTTVDAAIGYRFDFGELTLRGRNLSDAFYVDYTDMLPTQFQVGAPRSVEISLLTRF</sequence>
<keyword evidence="5" id="KW-0410">Iron transport</keyword>
<dbReference type="Pfam" id="PF00593">
    <property type="entry name" value="TonB_dep_Rec_b-barrel"/>
    <property type="match status" value="1"/>
</dbReference>
<organism evidence="20 21">
    <name type="scientific">Allosphingosinicella deserti</name>
    <dbReference type="NCBI Taxonomy" id="2116704"/>
    <lineage>
        <taxon>Bacteria</taxon>
        <taxon>Pseudomonadati</taxon>
        <taxon>Pseudomonadota</taxon>
        <taxon>Alphaproteobacteria</taxon>
        <taxon>Sphingomonadales</taxon>
        <taxon>Sphingomonadaceae</taxon>
        <taxon>Allosphingosinicella</taxon>
    </lineage>
</organism>
<evidence type="ECO:0000313" key="21">
    <source>
        <dbReference type="Proteomes" id="UP000241167"/>
    </source>
</evidence>
<keyword evidence="12 20" id="KW-0675">Receptor</keyword>
<evidence type="ECO:0000256" key="15">
    <source>
        <dbReference type="PROSITE-ProRule" id="PRU10144"/>
    </source>
</evidence>
<feature type="region of interest" description="Disordered" evidence="17">
    <location>
        <begin position="51"/>
        <end position="75"/>
    </location>
</feature>
<keyword evidence="11 14" id="KW-0472">Membrane</keyword>
<dbReference type="InterPro" id="IPR036942">
    <property type="entry name" value="Beta-barrel_TonB_sf"/>
</dbReference>
<evidence type="ECO:0000256" key="4">
    <source>
        <dbReference type="ARBA" id="ARBA00022452"/>
    </source>
</evidence>
<keyword evidence="21" id="KW-1185">Reference proteome</keyword>
<dbReference type="EMBL" id="PXYI01000015">
    <property type="protein sequence ID" value="PSJ36321.1"/>
    <property type="molecule type" value="Genomic_DNA"/>
</dbReference>
<dbReference type="SUPFAM" id="SSF56935">
    <property type="entry name" value="Porins"/>
    <property type="match status" value="1"/>
</dbReference>
<dbReference type="GO" id="GO:0009279">
    <property type="term" value="C:cell outer membrane"/>
    <property type="evidence" value="ECO:0007669"/>
    <property type="project" value="UniProtKB-SubCell"/>
</dbReference>
<evidence type="ECO:0000256" key="14">
    <source>
        <dbReference type="PROSITE-ProRule" id="PRU01360"/>
    </source>
</evidence>
<dbReference type="GO" id="GO:0015344">
    <property type="term" value="F:siderophore uptake transmembrane transporter activity"/>
    <property type="evidence" value="ECO:0007669"/>
    <property type="project" value="TreeGrafter"/>
</dbReference>
<dbReference type="InterPro" id="IPR010917">
    <property type="entry name" value="TonB_rcpt_CS"/>
</dbReference>
<dbReference type="Proteomes" id="UP000241167">
    <property type="component" value="Unassembled WGS sequence"/>
</dbReference>
<keyword evidence="6 14" id="KW-0812">Transmembrane</keyword>
<proteinExistence type="inferred from homology"/>
<dbReference type="AlphaFoldDB" id="A0A2P7QED1"/>
<evidence type="ECO:0000256" key="12">
    <source>
        <dbReference type="ARBA" id="ARBA00023170"/>
    </source>
</evidence>
<dbReference type="Pfam" id="PF07715">
    <property type="entry name" value="Plug"/>
    <property type="match status" value="1"/>
</dbReference>
<keyword evidence="8" id="KW-0408">Iron</keyword>
<dbReference type="Gene3D" id="2.40.170.20">
    <property type="entry name" value="TonB-dependent receptor, beta-barrel domain"/>
    <property type="match status" value="1"/>
</dbReference>
<feature type="compositionally biased region" description="Polar residues" evidence="17">
    <location>
        <begin position="66"/>
        <end position="75"/>
    </location>
</feature>
<comment type="similarity">
    <text evidence="2 14 16">Belongs to the TonB-dependent receptor family.</text>
</comment>
<dbReference type="PANTHER" id="PTHR32552">
    <property type="entry name" value="FERRICHROME IRON RECEPTOR-RELATED"/>
    <property type="match status" value="1"/>
</dbReference>
<name>A0A2P7QED1_9SPHN</name>
<dbReference type="InterPro" id="IPR012910">
    <property type="entry name" value="Plug_dom"/>
</dbReference>
<dbReference type="InterPro" id="IPR039426">
    <property type="entry name" value="TonB-dep_rcpt-like"/>
</dbReference>
<evidence type="ECO:0000256" key="5">
    <source>
        <dbReference type="ARBA" id="ARBA00022496"/>
    </source>
</evidence>
<evidence type="ECO:0000256" key="1">
    <source>
        <dbReference type="ARBA" id="ARBA00004571"/>
    </source>
</evidence>
<evidence type="ECO:0000256" key="8">
    <source>
        <dbReference type="ARBA" id="ARBA00023004"/>
    </source>
</evidence>
<dbReference type="PROSITE" id="PS52016">
    <property type="entry name" value="TONB_DEPENDENT_REC_3"/>
    <property type="match status" value="1"/>
</dbReference>
<evidence type="ECO:0000259" key="18">
    <source>
        <dbReference type="Pfam" id="PF00593"/>
    </source>
</evidence>
<protein>
    <submittedName>
        <fullName evidence="20">TonB-dependent siderophore receptor</fullName>
    </submittedName>
</protein>
<keyword evidence="7" id="KW-0732">Signal</keyword>
<evidence type="ECO:0000256" key="3">
    <source>
        <dbReference type="ARBA" id="ARBA00022448"/>
    </source>
</evidence>
<keyword evidence="9" id="KW-0406">Ion transport</keyword>
<evidence type="ECO:0000256" key="13">
    <source>
        <dbReference type="ARBA" id="ARBA00023237"/>
    </source>
</evidence>
<dbReference type="GO" id="GO:0038023">
    <property type="term" value="F:signaling receptor activity"/>
    <property type="evidence" value="ECO:0007669"/>
    <property type="project" value="InterPro"/>
</dbReference>
<dbReference type="Gene3D" id="2.170.130.10">
    <property type="entry name" value="TonB-dependent receptor, plug domain"/>
    <property type="match status" value="1"/>
</dbReference>
<comment type="caution">
    <text evidence="20">The sequence shown here is derived from an EMBL/GenBank/DDBJ whole genome shotgun (WGS) entry which is preliminary data.</text>
</comment>
<evidence type="ECO:0000256" key="2">
    <source>
        <dbReference type="ARBA" id="ARBA00009810"/>
    </source>
</evidence>
<keyword evidence="3 14" id="KW-0813">Transport</keyword>
<keyword evidence="10 16" id="KW-0798">TonB box</keyword>
<accession>A0A2P7QED1</accession>
<evidence type="ECO:0000256" key="11">
    <source>
        <dbReference type="ARBA" id="ARBA00023136"/>
    </source>
</evidence>
<feature type="domain" description="TonB-dependent receptor plug" evidence="19">
    <location>
        <begin position="152"/>
        <end position="253"/>
    </location>
</feature>
<evidence type="ECO:0000256" key="10">
    <source>
        <dbReference type="ARBA" id="ARBA00023077"/>
    </source>
</evidence>
<reference evidence="20 21" key="1">
    <citation type="submission" date="2018-03" db="EMBL/GenBank/DDBJ databases">
        <title>The draft genome of Sphingosinicella sp. GL-C-18.</title>
        <authorList>
            <person name="Liu L."/>
            <person name="Li L."/>
            <person name="Liang L."/>
            <person name="Zhang X."/>
            <person name="Wang T."/>
        </authorList>
    </citation>
    <scope>NUCLEOTIDE SEQUENCE [LARGE SCALE GENOMIC DNA]</scope>
    <source>
        <strain evidence="20 21">GL-C-18</strain>
    </source>
</reference>
<evidence type="ECO:0000256" key="9">
    <source>
        <dbReference type="ARBA" id="ARBA00023065"/>
    </source>
</evidence>
<keyword evidence="4 14" id="KW-1134">Transmembrane beta strand</keyword>
<evidence type="ECO:0000256" key="16">
    <source>
        <dbReference type="RuleBase" id="RU003357"/>
    </source>
</evidence>
<keyword evidence="13 14" id="KW-0998">Cell outer membrane</keyword>
<dbReference type="InterPro" id="IPR000531">
    <property type="entry name" value="Beta-barrel_TonB"/>
</dbReference>
<evidence type="ECO:0000313" key="20">
    <source>
        <dbReference type="EMBL" id="PSJ36321.1"/>
    </source>
</evidence>
<dbReference type="NCBIfam" id="TIGR01783">
    <property type="entry name" value="TonB-siderophor"/>
    <property type="match status" value="1"/>
</dbReference>
<dbReference type="CDD" id="cd01347">
    <property type="entry name" value="ligand_gated_channel"/>
    <property type="match status" value="1"/>
</dbReference>
<evidence type="ECO:0000256" key="7">
    <source>
        <dbReference type="ARBA" id="ARBA00022729"/>
    </source>
</evidence>
<comment type="subcellular location">
    <subcellularLocation>
        <location evidence="1 14">Cell outer membrane</location>
        <topology evidence="1 14">Multi-pass membrane protein</topology>
    </subcellularLocation>
</comment>
<dbReference type="InterPro" id="IPR037066">
    <property type="entry name" value="Plug_dom_sf"/>
</dbReference>
<evidence type="ECO:0000256" key="6">
    <source>
        <dbReference type="ARBA" id="ARBA00022692"/>
    </source>
</evidence>
<evidence type="ECO:0000256" key="17">
    <source>
        <dbReference type="SAM" id="MobiDB-lite"/>
    </source>
</evidence>
<gene>
    <name evidence="20" type="ORF">C7I55_26905</name>
</gene>
<dbReference type="GO" id="GO:0015891">
    <property type="term" value="P:siderophore transport"/>
    <property type="evidence" value="ECO:0007669"/>
    <property type="project" value="InterPro"/>
</dbReference>
<dbReference type="PANTHER" id="PTHR32552:SF84">
    <property type="entry name" value="TONB-DEPENDENT RECEPTOR-RELATED"/>
    <property type="match status" value="1"/>
</dbReference>
<feature type="short sequence motif" description="TonB C-terminal box" evidence="15">
    <location>
        <begin position="791"/>
        <end position="808"/>
    </location>
</feature>
<evidence type="ECO:0000259" key="19">
    <source>
        <dbReference type="Pfam" id="PF07715"/>
    </source>
</evidence>